<organism evidence="1 2">
    <name type="scientific">Pseudoalteromonas haloplanktis</name>
    <name type="common">Alteromonas haloplanktis</name>
    <dbReference type="NCBI Taxonomy" id="228"/>
    <lineage>
        <taxon>Bacteria</taxon>
        <taxon>Pseudomonadati</taxon>
        <taxon>Pseudomonadota</taxon>
        <taxon>Gammaproteobacteria</taxon>
        <taxon>Alteromonadales</taxon>
        <taxon>Pseudoalteromonadaceae</taxon>
        <taxon>Pseudoalteromonas</taxon>
    </lineage>
</organism>
<dbReference type="RefSeq" id="WP_016706589.1">
    <property type="nucleotide sequence ID" value="NZ_JAVIFY010000001.1"/>
</dbReference>
<comment type="caution">
    <text evidence="1">The sequence shown here is derived from an EMBL/GenBank/DDBJ whole genome shotgun (WGS) entry which is preliminary data.</text>
</comment>
<evidence type="ECO:0000313" key="1">
    <source>
        <dbReference type="EMBL" id="MDQ9090070.1"/>
    </source>
</evidence>
<reference evidence="1 2" key="1">
    <citation type="submission" date="2023-08" db="EMBL/GenBank/DDBJ databases">
        <title>Pseudoalteromonas haloplanktis LL1 genome.</title>
        <authorList>
            <person name="Wu S."/>
        </authorList>
    </citation>
    <scope>NUCLEOTIDE SEQUENCE [LARGE SCALE GENOMIC DNA]</scope>
    <source>
        <strain evidence="1 2">LL1</strain>
    </source>
</reference>
<dbReference type="PROSITE" id="PS51257">
    <property type="entry name" value="PROKAR_LIPOPROTEIN"/>
    <property type="match status" value="1"/>
</dbReference>
<evidence type="ECO:0000313" key="2">
    <source>
        <dbReference type="Proteomes" id="UP001226574"/>
    </source>
</evidence>
<sequence>MVFNTLKLLFSASIVFILSACSSDSRYHEIQSARLGECSYMADKEYHECIKRQEDSYDEYKKNRATEQTTKND</sequence>
<keyword evidence="2" id="KW-1185">Reference proteome</keyword>
<proteinExistence type="predicted"/>
<name>A0ABU1B6T1_PSEHA</name>
<gene>
    <name evidence="1" type="ORF">RC083_00545</name>
</gene>
<evidence type="ECO:0008006" key="3">
    <source>
        <dbReference type="Google" id="ProtNLM"/>
    </source>
</evidence>
<dbReference type="EMBL" id="JAVIFY010000001">
    <property type="protein sequence ID" value="MDQ9090070.1"/>
    <property type="molecule type" value="Genomic_DNA"/>
</dbReference>
<accession>A0ABU1B6T1</accession>
<protein>
    <recommendedName>
        <fullName evidence="3">Orphan lipoprotein</fullName>
    </recommendedName>
</protein>
<dbReference type="Proteomes" id="UP001226574">
    <property type="component" value="Unassembled WGS sequence"/>
</dbReference>